<evidence type="ECO:0000259" key="7">
    <source>
        <dbReference type="PROSITE" id="PS50865"/>
    </source>
</evidence>
<evidence type="ECO:0000256" key="4">
    <source>
        <dbReference type="PROSITE-ProRule" id="PRU00134"/>
    </source>
</evidence>
<feature type="domain" description="MYND-type" evidence="7">
    <location>
        <begin position="223"/>
        <end position="261"/>
    </location>
</feature>
<dbReference type="GO" id="GO:0008270">
    <property type="term" value="F:zinc ion binding"/>
    <property type="evidence" value="ECO:0007669"/>
    <property type="project" value="UniProtKB-KW"/>
</dbReference>
<evidence type="ECO:0000259" key="6">
    <source>
        <dbReference type="PROSITE" id="PS50280"/>
    </source>
</evidence>
<dbReference type="SUPFAM" id="SSF82199">
    <property type="entry name" value="SET domain"/>
    <property type="match status" value="1"/>
</dbReference>
<organism evidence="8 9">
    <name type="scientific">Jimgerdemannia flammicorona</name>
    <dbReference type="NCBI Taxonomy" id="994334"/>
    <lineage>
        <taxon>Eukaryota</taxon>
        <taxon>Fungi</taxon>
        <taxon>Fungi incertae sedis</taxon>
        <taxon>Mucoromycota</taxon>
        <taxon>Mucoromycotina</taxon>
        <taxon>Endogonomycetes</taxon>
        <taxon>Endogonales</taxon>
        <taxon>Endogonaceae</taxon>
        <taxon>Jimgerdemannia</taxon>
    </lineage>
</organism>
<gene>
    <name evidence="8" type="ORF">BC938DRAFT_478348</name>
</gene>
<dbReference type="SUPFAM" id="SSF144232">
    <property type="entry name" value="HIT/MYND zinc finger-like"/>
    <property type="match status" value="1"/>
</dbReference>
<evidence type="ECO:0000256" key="2">
    <source>
        <dbReference type="ARBA" id="ARBA00022771"/>
    </source>
</evidence>
<evidence type="ECO:0008006" key="10">
    <source>
        <dbReference type="Google" id="ProtNLM"/>
    </source>
</evidence>
<dbReference type="PANTHER" id="PTHR12197">
    <property type="entry name" value="HISTONE-LYSINE N-METHYLTRANSFERASE SMYD"/>
    <property type="match status" value="1"/>
</dbReference>
<evidence type="ECO:0000313" key="8">
    <source>
        <dbReference type="EMBL" id="RUS34822.1"/>
    </source>
</evidence>
<feature type="domain" description="SET" evidence="6">
    <location>
        <begin position="159"/>
        <end position="451"/>
    </location>
</feature>
<evidence type="ECO:0000256" key="3">
    <source>
        <dbReference type="ARBA" id="ARBA00022833"/>
    </source>
</evidence>
<keyword evidence="2 4" id="KW-0863">Zinc-finger</keyword>
<dbReference type="PROSITE" id="PS01360">
    <property type="entry name" value="ZF_MYND_1"/>
    <property type="match status" value="1"/>
</dbReference>
<dbReference type="PANTHER" id="PTHR12197:SF251">
    <property type="entry name" value="EG:BACR7C10.4 PROTEIN"/>
    <property type="match status" value="1"/>
</dbReference>
<name>A0A433QYD6_9FUNG</name>
<dbReference type="PROSITE" id="PS50280">
    <property type="entry name" value="SET"/>
    <property type="match status" value="1"/>
</dbReference>
<dbReference type="Gene3D" id="1.25.40.10">
    <property type="entry name" value="Tetratricopeptide repeat domain"/>
    <property type="match status" value="1"/>
</dbReference>
<dbReference type="InterPro" id="IPR011990">
    <property type="entry name" value="TPR-like_helical_dom_sf"/>
</dbReference>
<evidence type="ECO:0000256" key="5">
    <source>
        <dbReference type="SAM" id="Phobius"/>
    </source>
</evidence>
<keyword evidence="5" id="KW-0472">Membrane</keyword>
<reference evidence="8 9" key="1">
    <citation type="journal article" date="2018" name="New Phytol.">
        <title>Phylogenomics of Endogonaceae and evolution of mycorrhizas within Mucoromycota.</title>
        <authorList>
            <person name="Chang Y."/>
            <person name="Desiro A."/>
            <person name="Na H."/>
            <person name="Sandor L."/>
            <person name="Lipzen A."/>
            <person name="Clum A."/>
            <person name="Barry K."/>
            <person name="Grigoriev I.V."/>
            <person name="Martin F.M."/>
            <person name="Stajich J.E."/>
            <person name="Smith M.E."/>
            <person name="Bonito G."/>
            <person name="Spatafora J.W."/>
        </authorList>
    </citation>
    <scope>NUCLEOTIDE SEQUENCE [LARGE SCALE GENOMIC DNA]</scope>
    <source>
        <strain evidence="8 9">AD002</strain>
    </source>
</reference>
<keyword evidence="3" id="KW-0862">Zinc</keyword>
<dbReference type="Gene3D" id="1.10.220.160">
    <property type="match status" value="1"/>
</dbReference>
<dbReference type="Pfam" id="PF00856">
    <property type="entry name" value="SET"/>
    <property type="match status" value="1"/>
</dbReference>
<feature type="transmembrane region" description="Helical" evidence="5">
    <location>
        <begin position="55"/>
        <end position="73"/>
    </location>
</feature>
<dbReference type="EMBL" id="RBNJ01000322">
    <property type="protein sequence ID" value="RUS34822.1"/>
    <property type="molecule type" value="Genomic_DNA"/>
</dbReference>
<evidence type="ECO:0000256" key="1">
    <source>
        <dbReference type="ARBA" id="ARBA00022723"/>
    </source>
</evidence>
<evidence type="ECO:0000313" key="9">
    <source>
        <dbReference type="Proteomes" id="UP000274822"/>
    </source>
</evidence>
<dbReference type="InterPro" id="IPR001214">
    <property type="entry name" value="SET_dom"/>
</dbReference>
<keyword evidence="5" id="KW-0812">Transmembrane</keyword>
<dbReference type="PROSITE" id="PS50865">
    <property type="entry name" value="ZF_MYND_2"/>
    <property type="match status" value="1"/>
</dbReference>
<comment type="caution">
    <text evidence="8">The sequence shown here is derived from an EMBL/GenBank/DDBJ whole genome shotgun (WGS) entry which is preliminary data.</text>
</comment>
<dbReference type="Gene3D" id="6.10.140.2220">
    <property type="match status" value="1"/>
</dbReference>
<dbReference type="Gene3D" id="2.170.270.10">
    <property type="entry name" value="SET domain"/>
    <property type="match status" value="1"/>
</dbReference>
<accession>A0A433QYD6</accession>
<dbReference type="InterPro" id="IPR046341">
    <property type="entry name" value="SET_dom_sf"/>
</dbReference>
<keyword evidence="1" id="KW-0479">Metal-binding</keyword>
<dbReference type="Pfam" id="PF01753">
    <property type="entry name" value="zf-MYND"/>
    <property type="match status" value="1"/>
</dbReference>
<keyword evidence="9" id="KW-1185">Reference proteome</keyword>
<dbReference type="Proteomes" id="UP000274822">
    <property type="component" value="Unassembled WGS sequence"/>
</dbReference>
<dbReference type="GO" id="GO:0005634">
    <property type="term" value="C:nucleus"/>
    <property type="evidence" value="ECO:0007669"/>
    <property type="project" value="TreeGrafter"/>
</dbReference>
<keyword evidence="5" id="KW-1133">Transmembrane helix</keyword>
<proteinExistence type="predicted"/>
<protein>
    <recommendedName>
        <fullName evidence="10">SET domain-containing protein</fullName>
    </recommendedName>
</protein>
<sequence>MIKGSCGTGVAIFKFTPHSICLYINPKHQGTMRVVTKTEQEEASAYAMKGFAVGGLKWGIVGLCVSGLLHVYVPWYRATRIPNKFYIVMAFALGGGAHSSDRYLVQYERRGRKEQLERTRRERWETLYAKPSQENKIPIGGTESAMSLYVSPRFSSHLADLCIMSDPLLCYLDHHGLSLDHCPSDPTKFRAVHARRHFSRGSTVITSQPLAAIPLPQTKSDYCNRCFKPDRLQRCSKCKVDLFCGKECFTEAWKEWHRYTCRIPTKTNSKPVPDDNDNDDLGLSNTIYGDGKLDEEMLVRVALALAVQRKVLAPPQKGPAAQQTDPSVETPVVTLSAFSTLMSHADLHPPSTIARYKTLARGAILNPVFNAIPDCDLSMLDLTTYLCRFRCNNFAVHDAQLFAIGEGTYPVGSLFNHSCRPNAVVAYKGATQVLRCIEDVEPGEEVVIGYVDPANGRAARRQKLREKYFFTCVCERCCEGEAGGVAFLDEMLGEAQTELERAQEMMNGTPSATQKWIEAEIRRWKQEQNKYDALTPQQILASSNPLTLPAFASLVLNTLVPAIYQTSITDSTPTPKTTYNDLLTALLAHLHARPAPKHVSRNPTMLRTLVTATRLFYDRIAEDAWDEAGRLGMYVLAVYLLMYPRYHPMVGLHTLTLAKCLWNGVVKGPTETDGARARECERWVGVAKWVVAVGFGEGSQVARELEELAGVQRDGM</sequence>
<dbReference type="AlphaFoldDB" id="A0A433QYD6"/>
<dbReference type="InterPro" id="IPR050869">
    <property type="entry name" value="H3K4_H4K5_MeTrfase"/>
</dbReference>
<dbReference type="InterPro" id="IPR002893">
    <property type="entry name" value="Znf_MYND"/>
</dbReference>